<name>A0A314ZZJ0_PRUYE</name>
<feature type="compositionally biased region" description="Polar residues" evidence="1">
    <location>
        <begin position="128"/>
        <end position="139"/>
    </location>
</feature>
<feature type="compositionally biased region" description="Basic and acidic residues" evidence="1">
    <location>
        <begin position="160"/>
        <end position="173"/>
    </location>
</feature>
<organism evidence="2 3">
    <name type="scientific">Prunus yedoensis var. nudiflora</name>
    <dbReference type="NCBI Taxonomy" id="2094558"/>
    <lineage>
        <taxon>Eukaryota</taxon>
        <taxon>Viridiplantae</taxon>
        <taxon>Streptophyta</taxon>
        <taxon>Embryophyta</taxon>
        <taxon>Tracheophyta</taxon>
        <taxon>Spermatophyta</taxon>
        <taxon>Magnoliopsida</taxon>
        <taxon>eudicotyledons</taxon>
        <taxon>Gunneridae</taxon>
        <taxon>Pentapetalae</taxon>
        <taxon>rosids</taxon>
        <taxon>fabids</taxon>
        <taxon>Rosales</taxon>
        <taxon>Rosaceae</taxon>
        <taxon>Amygdaloideae</taxon>
        <taxon>Amygdaleae</taxon>
        <taxon>Prunus</taxon>
    </lineage>
</organism>
<dbReference type="PANTHER" id="PTHR33871">
    <property type="entry name" value="OS05G0503100 PROTEIN-RELATED"/>
    <property type="match status" value="1"/>
</dbReference>
<dbReference type="Proteomes" id="UP000250321">
    <property type="component" value="Unassembled WGS sequence"/>
</dbReference>
<evidence type="ECO:0000313" key="2">
    <source>
        <dbReference type="EMBL" id="PQQ07216.1"/>
    </source>
</evidence>
<feature type="region of interest" description="Disordered" evidence="1">
    <location>
        <begin position="1"/>
        <end position="104"/>
    </location>
</feature>
<feature type="compositionally biased region" description="Basic and acidic residues" evidence="1">
    <location>
        <begin position="77"/>
        <end position="104"/>
    </location>
</feature>
<reference evidence="2 3" key="1">
    <citation type="submission" date="2018-02" db="EMBL/GenBank/DDBJ databases">
        <title>Draft genome of wild Prunus yedoensis var. nudiflora.</title>
        <authorList>
            <person name="Baek S."/>
            <person name="Kim J.-H."/>
            <person name="Choi K."/>
            <person name="Kim G.-B."/>
            <person name="Cho A."/>
            <person name="Jang H."/>
            <person name="Shin C.-H."/>
            <person name="Yu H.-J."/>
            <person name="Mun J.-H."/>
        </authorList>
    </citation>
    <scope>NUCLEOTIDE SEQUENCE [LARGE SCALE GENOMIC DNA]</scope>
    <source>
        <strain evidence="3">cv. Jeju island</strain>
        <tissue evidence="2">Leaf</tissue>
    </source>
</reference>
<proteinExistence type="predicted"/>
<feature type="region of interest" description="Disordered" evidence="1">
    <location>
        <begin position="128"/>
        <end position="299"/>
    </location>
</feature>
<gene>
    <name evidence="2" type="ORF">Pyn_15368</name>
</gene>
<dbReference type="EMBL" id="PJQY01000877">
    <property type="protein sequence ID" value="PQQ07216.1"/>
    <property type="molecule type" value="Genomic_DNA"/>
</dbReference>
<feature type="compositionally biased region" description="Polar residues" evidence="1">
    <location>
        <begin position="1"/>
        <end position="12"/>
    </location>
</feature>
<comment type="caution">
    <text evidence="2">The sequence shown here is derived from an EMBL/GenBank/DDBJ whole genome shotgun (WGS) entry which is preliminary data.</text>
</comment>
<feature type="compositionally biased region" description="Pro residues" evidence="1">
    <location>
        <begin position="60"/>
        <end position="71"/>
    </location>
</feature>
<evidence type="ECO:0000256" key="1">
    <source>
        <dbReference type="SAM" id="MobiDB-lite"/>
    </source>
</evidence>
<evidence type="ECO:0000313" key="3">
    <source>
        <dbReference type="Proteomes" id="UP000250321"/>
    </source>
</evidence>
<dbReference type="AlphaFoldDB" id="A0A314ZZJ0"/>
<sequence length="334" mass="36891">MGCCMSTATTEKSPALGPQKLQHSLVGTQGPRSDDAHDSRAPPPVDEETVKEVLSETPRPKPTPSSPPPALMPFTKLQEHEPVDQDQEKRAQEPVFEKKIKQEDPEKIEEKIPIYNNNGEISEVSEICSLSESMSTTTITRDDDEEVHQRVNRSPMRIPKNRDPVGQRRDRVVGKSPTRRTESSPGRKYGPNGNNGNGSVRLVQSREPGPGQQQPLSRRGSRAESNRRGSRAESNRRDPGESSGRRSRSPATRVTDGGGANRANVGRSPSARRSGRYPGRTAVGPVESSGSTRRVAEEPMMEEDYVNNGYVEGQYGNLGLRFCNVKRVPDRKFD</sequence>
<accession>A0A314ZZJ0</accession>
<feature type="compositionally biased region" description="Polar residues" evidence="1">
    <location>
        <begin position="21"/>
        <end position="31"/>
    </location>
</feature>
<feature type="compositionally biased region" description="Basic and acidic residues" evidence="1">
    <location>
        <begin position="221"/>
        <end position="244"/>
    </location>
</feature>
<keyword evidence="3" id="KW-1185">Reference proteome</keyword>
<dbReference type="PANTHER" id="PTHR33871:SF1">
    <property type="entry name" value="OS05G0503100 PROTEIN"/>
    <property type="match status" value="1"/>
</dbReference>
<protein>
    <submittedName>
        <fullName evidence="2">Pinin-like</fullName>
    </submittedName>
</protein>
<dbReference type="OrthoDB" id="1922230at2759"/>